<comment type="caution">
    <text evidence="1">The sequence shown here is derived from an EMBL/GenBank/DDBJ whole genome shotgun (WGS) entry which is preliminary data.</text>
</comment>
<dbReference type="EMBL" id="CM044704">
    <property type="protein sequence ID" value="KAI5668279.1"/>
    <property type="molecule type" value="Genomic_DNA"/>
</dbReference>
<gene>
    <name evidence="1" type="ORF">M9H77_18132</name>
</gene>
<accession>A0ACC0B6K1</accession>
<evidence type="ECO:0000313" key="2">
    <source>
        <dbReference type="Proteomes" id="UP001060085"/>
    </source>
</evidence>
<proteinExistence type="predicted"/>
<keyword evidence="2" id="KW-1185">Reference proteome</keyword>
<protein>
    <submittedName>
        <fullName evidence="1">Uncharacterized protein</fullName>
    </submittedName>
</protein>
<reference evidence="2" key="1">
    <citation type="journal article" date="2023" name="Nat. Plants">
        <title>Single-cell RNA sequencing provides a high-resolution roadmap for understanding the multicellular compartmentation of specialized metabolism.</title>
        <authorList>
            <person name="Sun S."/>
            <person name="Shen X."/>
            <person name="Li Y."/>
            <person name="Li Y."/>
            <person name="Wang S."/>
            <person name="Li R."/>
            <person name="Zhang H."/>
            <person name="Shen G."/>
            <person name="Guo B."/>
            <person name="Wei J."/>
            <person name="Xu J."/>
            <person name="St-Pierre B."/>
            <person name="Chen S."/>
            <person name="Sun C."/>
        </authorList>
    </citation>
    <scope>NUCLEOTIDE SEQUENCE [LARGE SCALE GENOMIC DNA]</scope>
</reference>
<dbReference type="Proteomes" id="UP001060085">
    <property type="component" value="Linkage Group LG04"/>
</dbReference>
<sequence>MELKLGTMTRAQMKKLKASNGNKDNGMVAYMDEALKNIFGEFGDQGKASKLFSICSISKDHSRKQFEGENWLSVGEGHPTADGIPAPTVTDRILSAKSLDITHPPPIVGSPYHHQ</sequence>
<name>A0ACC0B6K1_CATRO</name>
<organism evidence="1 2">
    <name type="scientific">Catharanthus roseus</name>
    <name type="common">Madagascar periwinkle</name>
    <name type="synonym">Vinca rosea</name>
    <dbReference type="NCBI Taxonomy" id="4058"/>
    <lineage>
        <taxon>Eukaryota</taxon>
        <taxon>Viridiplantae</taxon>
        <taxon>Streptophyta</taxon>
        <taxon>Embryophyta</taxon>
        <taxon>Tracheophyta</taxon>
        <taxon>Spermatophyta</taxon>
        <taxon>Magnoliopsida</taxon>
        <taxon>eudicotyledons</taxon>
        <taxon>Gunneridae</taxon>
        <taxon>Pentapetalae</taxon>
        <taxon>asterids</taxon>
        <taxon>lamiids</taxon>
        <taxon>Gentianales</taxon>
        <taxon>Apocynaceae</taxon>
        <taxon>Rauvolfioideae</taxon>
        <taxon>Vinceae</taxon>
        <taxon>Catharanthinae</taxon>
        <taxon>Catharanthus</taxon>
    </lineage>
</organism>
<evidence type="ECO:0000313" key="1">
    <source>
        <dbReference type="EMBL" id="KAI5668279.1"/>
    </source>
</evidence>